<feature type="signal peptide" evidence="1">
    <location>
        <begin position="1"/>
        <end position="19"/>
    </location>
</feature>
<evidence type="ECO:0000313" key="3">
    <source>
        <dbReference type="Proteomes" id="UP001599756"/>
    </source>
</evidence>
<accession>A0ABW6HEL3</accession>
<comment type="caution">
    <text evidence="2">The sequence shown here is derived from an EMBL/GenBank/DDBJ whole genome shotgun (WGS) entry which is preliminary data.</text>
</comment>
<name>A0ABW6HEL3_9ACTN</name>
<evidence type="ECO:0000256" key="1">
    <source>
        <dbReference type="SAM" id="SignalP"/>
    </source>
</evidence>
<proteinExistence type="predicted"/>
<dbReference type="PROSITE" id="PS51257">
    <property type="entry name" value="PROKAR_LIPOPROTEIN"/>
    <property type="match status" value="1"/>
</dbReference>
<feature type="chain" id="PRO_5045340720" description="Lipoprotein" evidence="1">
    <location>
        <begin position="20"/>
        <end position="183"/>
    </location>
</feature>
<dbReference type="RefSeq" id="WP_381843034.1">
    <property type="nucleotide sequence ID" value="NZ_JBHYTS010000071.1"/>
</dbReference>
<dbReference type="Proteomes" id="UP001599756">
    <property type="component" value="Unassembled WGS sequence"/>
</dbReference>
<protein>
    <recommendedName>
        <fullName evidence="4">Lipoprotein</fullName>
    </recommendedName>
</protein>
<evidence type="ECO:0000313" key="2">
    <source>
        <dbReference type="EMBL" id="MFE1754913.1"/>
    </source>
</evidence>
<dbReference type="EMBL" id="JBHYTS010000071">
    <property type="protein sequence ID" value="MFE1754913.1"/>
    <property type="molecule type" value="Genomic_DNA"/>
</dbReference>
<evidence type="ECO:0008006" key="4">
    <source>
        <dbReference type="Google" id="ProtNLM"/>
    </source>
</evidence>
<gene>
    <name evidence="2" type="ORF">ACFW88_30965</name>
</gene>
<keyword evidence="3" id="KW-1185">Reference proteome</keyword>
<keyword evidence="1" id="KW-0732">Signal</keyword>
<organism evidence="2 3">
    <name type="scientific">Streptomyces anandii</name>
    <dbReference type="NCBI Taxonomy" id="285454"/>
    <lineage>
        <taxon>Bacteria</taxon>
        <taxon>Bacillati</taxon>
        <taxon>Actinomycetota</taxon>
        <taxon>Actinomycetes</taxon>
        <taxon>Kitasatosporales</taxon>
        <taxon>Streptomycetaceae</taxon>
        <taxon>Streptomyces</taxon>
    </lineage>
</organism>
<sequence length="183" mass="20074">MKFPRVSLCGLLVISFALSCNSPADRMIPRKICGTPVDGSLVRPFFTAADRVHEFTRVDRSEAVTAPCVLLSGPDPVLDFHFSWDRYPRDLMYRAENTGSALGINAPLAIDSPYKTVVGTNGAVSTTSCKTSGGQYFTLTLQLPQIKLTDGTHRKDIEKFMRAYFPATVRTLGCERTNPAPPT</sequence>
<reference evidence="2 3" key="1">
    <citation type="submission" date="2024-09" db="EMBL/GenBank/DDBJ databases">
        <title>The Natural Products Discovery Center: Release of the First 8490 Sequenced Strains for Exploring Actinobacteria Biosynthetic Diversity.</title>
        <authorList>
            <person name="Kalkreuter E."/>
            <person name="Kautsar S.A."/>
            <person name="Yang D."/>
            <person name="Bader C.D."/>
            <person name="Teijaro C.N."/>
            <person name="Fluegel L."/>
            <person name="Davis C.M."/>
            <person name="Simpson J.R."/>
            <person name="Lauterbach L."/>
            <person name="Steele A.D."/>
            <person name="Gui C."/>
            <person name="Meng S."/>
            <person name="Li G."/>
            <person name="Viehrig K."/>
            <person name="Ye F."/>
            <person name="Su P."/>
            <person name="Kiefer A.F."/>
            <person name="Nichols A."/>
            <person name="Cepeda A.J."/>
            <person name="Yan W."/>
            <person name="Fan B."/>
            <person name="Jiang Y."/>
            <person name="Adhikari A."/>
            <person name="Zheng C.-J."/>
            <person name="Schuster L."/>
            <person name="Cowan T.M."/>
            <person name="Smanski M.J."/>
            <person name="Chevrette M.G."/>
            <person name="De Carvalho L.P.S."/>
            <person name="Shen B."/>
        </authorList>
    </citation>
    <scope>NUCLEOTIDE SEQUENCE [LARGE SCALE GENOMIC DNA]</scope>
    <source>
        <strain evidence="2 3">NPDC059500</strain>
    </source>
</reference>